<name>A0A495EFA2_9FLAO</name>
<keyword evidence="6" id="KW-1185">Reference proteome</keyword>
<reference evidence="5 6" key="1">
    <citation type="submission" date="2018-10" db="EMBL/GenBank/DDBJ databases">
        <title>Genomic Encyclopedia of Archaeal and Bacterial Type Strains, Phase II (KMG-II): from individual species to whole genera.</title>
        <authorList>
            <person name="Goeker M."/>
        </authorList>
    </citation>
    <scope>NUCLEOTIDE SEQUENCE [LARGE SCALE GENOMIC DNA]</scope>
    <source>
        <strain evidence="5 6">DSM 25230</strain>
    </source>
</reference>
<evidence type="ECO:0000259" key="4">
    <source>
        <dbReference type="PROSITE" id="PS50956"/>
    </source>
</evidence>
<dbReference type="EMBL" id="RBIQ01000007">
    <property type="protein sequence ID" value="RKR15359.1"/>
    <property type="molecule type" value="Genomic_DNA"/>
</dbReference>
<comment type="caution">
    <text evidence="5">The sequence shown here is derived from an EMBL/GenBank/DDBJ whole genome shotgun (WGS) entry which is preliminary data.</text>
</comment>
<dbReference type="InterPro" id="IPR036390">
    <property type="entry name" value="WH_DNA-bd_sf"/>
</dbReference>
<sequence>MEQKIDSIDRKILQILEKDAKTNAKEIAERLQMTKTPVYDRIRRLEQNGFISKYVAIIDKNKVEPSITVFSFVSLDAQKERLMDDFAASVKKYPEVVECFVVGGEFDFLLKIVVKDLDDYFKFSKDKVASLPHIGMVKSAFVLNEVKDSTYFPLL</sequence>
<evidence type="ECO:0000313" key="6">
    <source>
        <dbReference type="Proteomes" id="UP000269412"/>
    </source>
</evidence>
<dbReference type="Pfam" id="PF01037">
    <property type="entry name" value="AsnC_trans_reg"/>
    <property type="match status" value="1"/>
</dbReference>
<dbReference type="Gene3D" id="1.10.10.10">
    <property type="entry name" value="Winged helix-like DNA-binding domain superfamily/Winged helix DNA-binding domain"/>
    <property type="match status" value="1"/>
</dbReference>
<dbReference type="InterPro" id="IPR011008">
    <property type="entry name" value="Dimeric_a/b-barrel"/>
</dbReference>
<dbReference type="Pfam" id="PF13412">
    <property type="entry name" value="HTH_24"/>
    <property type="match status" value="1"/>
</dbReference>
<keyword evidence="3" id="KW-0804">Transcription</keyword>
<keyword evidence="1" id="KW-0805">Transcription regulation</keyword>
<dbReference type="SUPFAM" id="SSF46785">
    <property type="entry name" value="Winged helix' DNA-binding domain"/>
    <property type="match status" value="1"/>
</dbReference>
<dbReference type="GO" id="GO:0043565">
    <property type="term" value="F:sequence-specific DNA binding"/>
    <property type="evidence" value="ECO:0007669"/>
    <property type="project" value="InterPro"/>
</dbReference>
<feature type="domain" description="HTH asnC-type" evidence="4">
    <location>
        <begin position="5"/>
        <end position="68"/>
    </location>
</feature>
<dbReference type="GO" id="GO:0006355">
    <property type="term" value="P:regulation of DNA-templated transcription"/>
    <property type="evidence" value="ECO:0007669"/>
    <property type="project" value="UniProtKB-ARBA"/>
</dbReference>
<dbReference type="CDD" id="cd00090">
    <property type="entry name" value="HTH_ARSR"/>
    <property type="match status" value="1"/>
</dbReference>
<dbReference type="RefSeq" id="WP_121065398.1">
    <property type="nucleotide sequence ID" value="NZ_RBIQ01000007.1"/>
</dbReference>
<dbReference type="InterPro" id="IPR036388">
    <property type="entry name" value="WH-like_DNA-bd_sf"/>
</dbReference>
<dbReference type="OrthoDB" id="9800326at2"/>
<evidence type="ECO:0000313" key="5">
    <source>
        <dbReference type="EMBL" id="RKR15359.1"/>
    </source>
</evidence>
<dbReference type="InterPro" id="IPR019888">
    <property type="entry name" value="Tscrpt_reg_AsnC-like"/>
</dbReference>
<dbReference type="InterPro" id="IPR000485">
    <property type="entry name" value="AsnC-type_HTH_dom"/>
</dbReference>
<protein>
    <submittedName>
        <fullName evidence="5">AsnC family transcriptional regulator</fullName>
    </submittedName>
</protein>
<dbReference type="PRINTS" id="PR00033">
    <property type="entry name" value="HTHASNC"/>
</dbReference>
<dbReference type="Gene3D" id="3.30.70.920">
    <property type="match status" value="1"/>
</dbReference>
<dbReference type="SUPFAM" id="SSF54909">
    <property type="entry name" value="Dimeric alpha+beta barrel"/>
    <property type="match status" value="1"/>
</dbReference>
<dbReference type="GO" id="GO:0043200">
    <property type="term" value="P:response to amino acid"/>
    <property type="evidence" value="ECO:0007669"/>
    <property type="project" value="TreeGrafter"/>
</dbReference>
<dbReference type="SMART" id="SM00344">
    <property type="entry name" value="HTH_ASNC"/>
    <property type="match status" value="1"/>
</dbReference>
<dbReference type="InterPro" id="IPR011991">
    <property type="entry name" value="ArsR-like_HTH"/>
</dbReference>
<dbReference type="PROSITE" id="PS50956">
    <property type="entry name" value="HTH_ASNC_2"/>
    <property type="match status" value="1"/>
</dbReference>
<dbReference type="PANTHER" id="PTHR30154">
    <property type="entry name" value="LEUCINE-RESPONSIVE REGULATORY PROTEIN"/>
    <property type="match status" value="1"/>
</dbReference>
<dbReference type="PANTHER" id="PTHR30154:SF34">
    <property type="entry name" value="TRANSCRIPTIONAL REGULATOR AZLB"/>
    <property type="match status" value="1"/>
</dbReference>
<dbReference type="Proteomes" id="UP000269412">
    <property type="component" value="Unassembled WGS sequence"/>
</dbReference>
<proteinExistence type="predicted"/>
<dbReference type="InterPro" id="IPR019887">
    <property type="entry name" value="Tscrpt_reg_AsnC/Lrp_C"/>
</dbReference>
<evidence type="ECO:0000256" key="2">
    <source>
        <dbReference type="ARBA" id="ARBA00023125"/>
    </source>
</evidence>
<gene>
    <name evidence="5" type="ORF">CLV91_1444</name>
</gene>
<evidence type="ECO:0000256" key="1">
    <source>
        <dbReference type="ARBA" id="ARBA00023015"/>
    </source>
</evidence>
<organism evidence="5 6">
    <name type="scientific">Maribacter vaceletii</name>
    <dbReference type="NCBI Taxonomy" id="1206816"/>
    <lineage>
        <taxon>Bacteria</taxon>
        <taxon>Pseudomonadati</taxon>
        <taxon>Bacteroidota</taxon>
        <taxon>Flavobacteriia</taxon>
        <taxon>Flavobacteriales</taxon>
        <taxon>Flavobacteriaceae</taxon>
        <taxon>Maribacter</taxon>
    </lineage>
</organism>
<dbReference type="AlphaFoldDB" id="A0A495EFA2"/>
<accession>A0A495EFA2</accession>
<dbReference type="GO" id="GO:0005829">
    <property type="term" value="C:cytosol"/>
    <property type="evidence" value="ECO:0007669"/>
    <property type="project" value="TreeGrafter"/>
</dbReference>
<keyword evidence="2" id="KW-0238">DNA-binding</keyword>
<evidence type="ECO:0000256" key="3">
    <source>
        <dbReference type="ARBA" id="ARBA00023163"/>
    </source>
</evidence>